<dbReference type="EMBL" id="CM037024">
    <property type="protein sequence ID" value="KAH7662822.1"/>
    <property type="molecule type" value="Genomic_DNA"/>
</dbReference>
<protein>
    <submittedName>
        <fullName evidence="1">Uncharacterized protein</fullName>
    </submittedName>
</protein>
<keyword evidence="2" id="KW-1185">Reference proteome</keyword>
<evidence type="ECO:0000313" key="2">
    <source>
        <dbReference type="Proteomes" id="UP000827976"/>
    </source>
</evidence>
<dbReference type="Proteomes" id="UP000827976">
    <property type="component" value="Chromosome 14"/>
</dbReference>
<name>A0ACB7UQ85_DIOAL</name>
<evidence type="ECO:0000313" key="1">
    <source>
        <dbReference type="EMBL" id="KAH7662822.1"/>
    </source>
</evidence>
<proteinExistence type="predicted"/>
<comment type="caution">
    <text evidence="1">The sequence shown here is derived from an EMBL/GenBank/DDBJ whole genome shotgun (WGS) entry which is preliminary data.</text>
</comment>
<sequence>MGKKKMEMVVLLFLVMMIMKSHLVVSRVVKIDGMNANKEDAKVDESVGYPSGSNTDSHHSIPRDQFNNWPTTPGNEPAGGDGNGKN</sequence>
<gene>
    <name evidence="1" type="ORF">IHE45_14G013400</name>
</gene>
<organism evidence="1 2">
    <name type="scientific">Dioscorea alata</name>
    <name type="common">Purple yam</name>
    <dbReference type="NCBI Taxonomy" id="55571"/>
    <lineage>
        <taxon>Eukaryota</taxon>
        <taxon>Viridiplantae</taxon>
        <taxon>Streptophyta</taxon>
        <taxon>Embryophyta</taxon>
        <taxon>Tracheophyta</taxon>
        <taxon>Spermatophyta</taxon>
        <taxon>Magnoliopsida</taxon>
        <taxon>Liliopsida</taxon>
        <taxon>Dioscoreales</taxon>
        <taxon>Dioscoreaceae</taxon>
        <taxon>Dioscorea</taxon>
    </lineage>
</organism>
<accession>A0ACB7UQ85</accession>
<reference evidence="2" key="1">
    <citation type="journal article" date="2022" name="Nat. Commun.">
        <title>Chromosome evolution and the genetic basis of agronomically important traits in greater yam.</title>
        <authorList>
            <person name="Bredeson J.V."/>
            <person name="Lyons J.B."/>
            <person name="Oniyinde I.O."/>
            <person name="Okereke N.R."/>
            <person name="Kolade O."/>
            <person name="Nnabue I."/>
            <person name="Nwadili C.O."/>
            <person name="Hribova E."/>
            <person name="Parker M."/>
            <person name="Nwogha J."/>
            <person name="Shu S."/>
            <person name="Carlson J."/>
            <person name="Kariba R."/>
            <person name="Muthemba S."/>
            <person name="Knop K."/>
            <person name="Barton G.J."/>
            <person name="Sherwood A.V."/>
            <person name="Lopez-Montes A."/>
            <person name="Asiedu R."/>
            <person name="Jamnadass R."/>
            <person name="Muchugi A."/>
            <person name="Goodstein D."/>
            <person name="Egesi C.N."/>
            <person name="Featherston J."/>
            <person name="Asfaw A."/>
            <person name="Simpson G.G."/>
            <person name="Dolezel J."/>
            <person name="Hendre P.S."/>
            <person name="Van Deynze A."/>
            <person name="Kumar P.L."/>
            <person name="Obidiegwu J.E."/>
            <person name="Bhattacharjee R."/>
            <person name="Rokhsar D.S."/>
        </authorList>
    </citation>
    <scope>NUCLEOTIDE SEQUENCE [LARGE SCALE GENOMIC DNA]</scope>
    <source>
        <strain evidence="2">cv. TDa95/00328</strain>
    </source>
</reference>